<evidence type="ECO:0000313" key="3">
    <source>
        <dbReference type="EMBL" id="KAI1723618.1"/>
    </source>
</evidence>
<dbReference type="AlphaFoldDB" id="A0AAD4NEA7"/>
<evidence type="ECO:0000313" key="4">
    <source>
        <dbReference type="Proteomes" id="UP001201812"/>
    </source>
</evidence>
<name>A0AAD4NEA7_9BILA</name>
<gene>
    <name evidence="3" type="ORF">DdX_03782</name>
</gene>
<keyword evidence="2" id="KW-0472">Membrane</keyword>
<evidence type="ECO:0000256" key="2">
    <source>
        <dbReference type="SAM" id="Phobius"/>
    </source>
</evidence>
<feature type="transmembrane region" description="Helical" evidence="2">
    <location>
        <begin position="84"/>
        <end position="104"/>
    </location>
</feature>
<dbReference type="Proteomes" id="UP001201812">
    <property type="component" value="Unassembled WGS sequence"/>
</dbReference>
<accession>A0AAD4NEA7</accession>
<comment type="caution">
    <text evidence="3">The sequence shown here is derived from an EMBL/GenBank/DDBJ whole genome shotgun (WGS) entry which is preliminary data.</text>
</comment>
<proteinExistence type="predicted"/>
<sequence length="115" mass="12556">MASIPLLSDQDIEQGELPTYEDAVNGSKNTSSRQDSTSTATRTDSAPRQKRLGGLFSKHFDDVQDANSVAFAHVSIRLGFLRKVLGILAFQFVVTVAFCTALYMTPGVKGFLQQQ</sequence>
<protein>
    <submittedName>
        <fullName evidence="3">Protein lifeguard 4-like isoform X1</fullName>
    </submittedName>
</protein>
<keyword evidence="2" id="KW-0812">Transmembrane</keyword>
<feature type="compositionally biased region" description="Low complexity" evidence="1">
    <location>
        <begin position="30"/>
        <end position="46"/>
    </location>
</feature>
<keyword evidence="4" id="KW-1185">Reference proteome</keyword>
<evidence type="ECO:0000256" key="1">
    <source>
        <dbReference type="SAM" id="MobiDB-lite"/>
    </source>
</evidence>
<keyword evidence="2" id="KW-1133">Transmembrane helix</keyword>
<dbReference type="EMBL" id="JAKKPZ010000003">
    <property type="protein sequence ID" value="KAI1723618.1"/>
    <property type="molecule type" value="Genomic_DNA"/>
</dbReference>
<organism evidence="3 4">
    <name type="scientific">Ditylenchus destructor</name>
    <dbReference type="NCBI Taxonomy" id="166010"/>
    <lineage>
        <taxon>Eukaryota</taxon>
        <taxon>Metazoa</taxon>
        <taxon>Ecdysozoa</taxon>
        <taxon>Nematoda</taxon>
        <taxon>Chromadorea</taxon>
        <taxon>Rhabditida</taxon>
        <taxon>Tylenchina</taxon>
        <taxon>Tylenchomorpha</taxon>
        <taxon>Sphaerularioidea</taxon>
        <taxon>Anguinidae</taxon>
        <taxon>Anguininae</taxon>
        <taxon>Ditylenchus</taxon>
    </lineage>
</organism>
<feature type="region of interest" description="Disordered" evidence="1">
    <location>
        <begin position="1"/>
        <end position="50"/>
    </location>
</feature>
<reference evidence="3" key="1">
    <citation type="submission" date="2022-01" db="EMBL/GenBank/DDBJ databases">
        <title>Genome Sequence Resource for Two Populations of Ditylenchus destructor, the Migratory Endoparasitic Phytonematode.</title>
        <authorList>
            <person name="Zhang H."/>
            <person name="Lin R."/>
            <person name="Xie B."/>
        </authorList>
    </citation>
    <scope>NUCLEOTIDE SEQUENCE</scope>
    <source>
        <strain evidence="3">BazhouSP</strain>
    </source>
</reference>